<evidence type="ECO:0000313" key="4">
    <source>
        <dbReference type="Proteomes" id="UP001174934"/>
    </source>
</evidence>
<evidence type="ECO:0000256" key="2">
    <source>
        <dbReference type="SAM" id="Phobius"/>
    </source>
</evidence>
<dbReference type="EMBL" id="JAULSR010000004">
    <property type="protein sequence ID" value="KAK0621914.1"/>
    <property type="molecule type" value="Genomic_DNA"/>
</dbReference>
<feature type="compositionally biased region" description="Polar residues" evidence="1">
    <location>
        <begin position="360"/>
        <end position="372"/>
    </location>
</feature>
<keyword evidence="2" id="KW-1133">Transmembrane helix</keyword>
<comment type="caution">
    <text evidence="3">The sequence shown here is derived from an EMBL/GenBank/DDBJ whole genome shotgun (WGS) entry which is preliminary data.</text>
</comment>
<feature type="region of interest" description="Disordered" evidence="1">
    <location>
        <begin position="85"/>
        <end position="104"/>
    </location>
</feature>
<feature type="compositionally biased region" description="Polar residues" evidence="1">
    <location>
        <begin position="268"/>
        <end position="280"/>
    </location>
</feature>
<gene>
    <name evidence="3" type="ORF">B0T17DRAFT_642243</name>
</gene>
<name>A0AA39WUL6_9PEZI</name>
<evidence type="ECO:0000313" key="3">
    <source>
        <dbReference type="EMBL" id="KAK0621914.1"/>
    </source>
</evidence>
<feature type="region of interest" description="Disordered" evidence="1">
    <location>
        <begin position="268"/>
        <end position="322"/>
    </location>
</feature>
<keyword evidence="4" id="KW-1185">Reference proteome</keyword>
<dbReference type="Proteomes" id="UP001174934">
    <property type="component" value="Unassembled WGS sequence"/>
</dbReference>
<feature type="region of interest" description="Disordered" evidence="1">
    <location>
        <begin position="110"/>
        <end position="140"/>
    </location>
</feature>
<dbReference type="AlphaFoldDB" id="A0AA39WUL6"/>
<reference evidence="3" key="1">
    <citation type="submission" date="2023-06" db="EMBL/GenBank/DDBJ databases">
        <title>Genome-scale phylogeny and comparative genomics of the fungal order Sordariales.</title>
        <authorList>
            <consortium name="Lawrence Berkeley National Laboratory"/>
            <person name="Hensen N."/>
            <person name="Bonometti L."/>
            <person name="Westerberg I."/>
            <person name="Brannstrom I.O."/>
            <person name="Guillou S."/>
            <person name="Cros-Aarteil S."/>
            <person name="Calhoun S."/>
            <person name="Haridas S."/>
            <person name="Kuo A."/>
            <person name="Mondo S."/>
            <person name="Pangilinan J."/>
            <person name="Riley R."/>
            <person name="LaButti K."/>
            <person name="Andreopoulos B."/>
            <person name="Lipzen A."/>
            <person name="Chen C."/>
            <person name="Yanf M."/>
            <person name="Daum C."/>
            <person name="Ng V."/>
            <person name="Clum A."/>
            <person name="Steindorff A."/>
            <person name="Ohm R."/>
            <person name="Martin F."/>
            <person name="Silar P."/>
            <person name="Natvig D."/>
            <person name="Lalanne C."/>
            <person name="Gautier V."/>
            <person name="Ament-velasquez S.L."/>
            <person name="Kruys A."/>
            <person name="Hutchinson M.I."/>
            <person name="Powell A.J."/>
            <person name="Barry K."/>
            <person name="Miller A.N."/>
            <person name="Grigoriev I.V."/>
            <person name="Debuchy R."/>
            <person name="Gladieux P."/>
            <person name="Thoren M.H."/>
            <person name="Johannesson H."/>
        </authorList>
    </citation>
    <scope>NUCLEOTIDE SEQUENCE</scope>
    <source>
        <strain evidence="3">SMH3391-2</strain>
    </source>
</reference>
<sequence length="558" mass="61957">MSSKHCSGNSGLFVLFVYFWPGRESYRPVISSAKLSHTVRDDGENCVVCGREFGIYAYADKATDPAPKGLCEDCIKQYYGVNLIHYDPKQPPPRDEKGGSKGWDRYAELHDKKPKIDNPNSERSDNRNAELQSVSTNDALRQPYQAIEEMMAKPEEGRGDSAGPNEAGPSNVGGVQNSAERKWSHLSGWKCWDYVECLDLTCDILRGLLACCWMVCECVSSSSPEILPPPPSSQSLGPLAYASDTKGCSPNLISSLDRSPELGLLSENTKPVQAKEQTPELQPRPENKAQQQPYESNERMTARTGDGVEEGKEEYISGRTETKPTRRGLDALDASDARCYCVLVFLGLAPTPRISPIPTMPSSKNSWAPQHTNSHKETRAPSSRRASTLLSKLNPLPYLPRIRLKSLRSLTLNPYATVRRAKSSYRTYRHTWRRSKPLFFIYTLVLLAMLFAAYLTFEFAIDLVIMGPANATLEWLKYWTVFTLKVHVCTGSRVGIWHGVDGCVDSGGFGRGWAWIRGRCGLLLLVEGGWGADKSYVANRLSNSKDKAPSALGLPSHH</sequence>
<proteinExistence type="predicted"/>
<feature type="transmembrane region" description="Helical" evidence="2">
    <location>
        <begin position="438"/>
        <end position="457"/>
    </location>
</feature>
<keyword evidence="2" id="KW-0472">Membrane</keyword>
<feature type="compositionally biased region" description="Basic and acidic residues" evidence="1">
    <location>
        <begin position="110"/>
        <end position="128"/>
    </location>
</feature>
<organism evidence="3 4">
    <name type="scientific">Bombardia bombarda</name>
    <dbReference type="NCBI Taxonomy" id="252184"/>
    <lineage>
        <taxon>Eukaryota</taxon>
        <taxon>Fungi</taxon>
        <taxon>Dikarya</taxon>
        <taxon>Ascomycota</taxon>
        <taxon>Pezizomycotina</taxon>
        <taxon>Sordariomycetes</taxon>
        <taxon>Sordariomycetidae</taxon>
        <taxon>Sordariales</taxon>
        <taxon>Lasiosphaeriaceae</taxon>
        <taxon>Bombardia</taxon>
    </lineage>
</organism>
<feature type="region of interest" description="Disordered" evidence="1">
    <location>
        <begin position="155"/>
        <end position="176"/>
    </location>
</feature>
<feature type="region of interest" description="Disordered" evidence="1">
    <location>
        <begin position="359"/>
        <end position="386"/>
    </location>
</feature>
<keyword evidence="2" id="KW-0812">Transmembrane</keyword>
<feature type="compositionally biased region" description="Polar residues" evidence="1">
    <location>
        <begin position="129"/>
        <end position="139"/>
    </location>
</feature>
<feature type="compositionally biased region" description="Basic and acidic residues" evidence="1">
    <location>
        <begin position="86"/>
        <end position="104"/>
    </location>
</feature>
<accession>A0AA39WUL6</accession>
<protein>
    <submittedName>
        <fullName evidence="3">Uncharacterized protein</fullName>
    </submittedName>
</protein>
<feature type="compositionally biased region" description="Basic and acidic residues" evidence="1">
    <location>
        <begin position="309"/>
        <end position="322"/>
    </location>
</feature>
<evidence type="ECO:0000256" key="1">
    <source>
        <dbReference type="SAM" id="MobiDB-lite"/>
    </source>
</evidence>